<accession>A0ABQ9XB99</accession>
<name>A0ABQ9XB99_9EUKA</name>
<sequence length="305" mass="33472">MWKRIEKIEWSALFCEKACSDCEYVRAASISTKNGTGIALNRREMREGGEQESAVFRAWGTAKAALSNPTSIPTSLPRISNSAPGTVPTRAGTSSGTSPHKLREHPQKCVHDHFEPEEGVKAGGQNRKTISNWSSCHRTVRQMEMDSNIWASLVSFEFGAEVARLSLTIRTGPTYTFAVGIISSILSIRTLTADFASLKGGAGWNLHPNVRYARQNSKQTNKGSACLGGREGQRVVMEADGREGKRTLKLSQDGETQPVFFTNIPVPFRFVVDIVQDNDAVEIEPVVVWDEPQMVGGTIAVEMDE</sequence>
<evidence type="ECO:0000313" key="3">
    <source>
        <dbReference type="Proteomes" id="UP001281761"/>
    </source>
</evidence>
<comment type="caution">
    <text evidence="2">The sequence shown here is derived from an EMBL/GenBank/DDBJ whole genome shotgun (WGS) entry which is preliminary data.</text>
</comment>
<feature type="region of interest" description="Disordered" evidence="1">
    <location>
        <begin position="67"/>
        <end position="103"/>
    </location>
</feature>
<feature type="compositionally biased region" description="Polar residues" evidence="1">
    <location>
        <begin position="67"/>
        <end position="84"/>
    </location>
</feature>
<evidence type="ECO:0000313" key="2">
    <source>
        <dbReference type="EMBL" id="KAK2949753.1"/>
    </source>
</evidence>
<proteinExistence type="predicted"/>
<evidence type="ECO:0000256" key="1">
    <source>
        <dbReference type="SAM" id="MobiDB-lite"/>
    </source>
</evidence>
<protein>
    <submittedName>
        <fullName evidence="2">Uncharacterized protein</fullName>
    </submittedName>
</protein>
<dbReference type="Proteomes" id="UP001281761">
    <property type="component" value="Unassembled WGS sequence"/>
</dbReference>
<organism evidence="2 3">
    <name type="scientific">Blattamonas nauphoetae</name>
    <dbReference type="NCBI Taxonomy" id="2049346"/>
    <lineage>
        <taxon>Eukaryota</taxon>
        <taxon>Metamonada</taxon>
        <taxon>Preaxostyla</taxon>
        <taxon>Oxymonadida</taxon>
        <taxon>Blattamonas</taxon>
    </lineage>
</organism>
<reference evidence="2 3" key="1">
    <citation type="journal article" date="2022" name="bioRxiv">
        <title>Genomics of Preaxostyla Flagellates Illuminates Evolutionary Transitions and the Path Towards Mitochondrial Loss.</title>
        <authorList>
            <person name="Novak L.V.F."/>
            <person name="Treitli S.C."/>
            <person name="Pyrih J."/>
            <person name="Halakuc P."/>
            <person name="Pipaliya S.V."/>
            <person name="Vacek V."/>
            <person name="Brzon O."/>
            <person name="Soukal P."/>
            <person name="Eme L."/>
            <person name="Dacks J.B."/>
            <person name="Karnkowska A."/>
            <person name="Elias M."/>
            <person name="Hampl V."/>
        </authorList>
    </citation>
    <scope>NUCLEOTIDE SEQUENCE [LARGE SCALE GENOMIC DNA]</scope>
    <source>
        <strain evidence="2">NAU3</strain>
        <tissue evidence="2">Gut</tissue>
    </source>
</reference>
<keyword evidence="3" id="KW-1185">Reference proteome</keyword>
<gene>
    <name evidence="2" type="ORF">BLNAU_15327</name>
</gene>
<dbReference type="EMBL" id="JARBJD010000150">
    <property type="protein sequence ID" value="KAK2949753.1"/>
    <property type="molecule type" value="Genomic_DNA"/>
</dbReference>